<dbReference type="EMBL" id="JBBEUB010000009">
    <property type="protein sequence ID" value="MEJ2905081.1"/>
    <property type="molecule type" value="Genomic_DNA"/>
</dbReference>
<dbReference type="RefSeq" id="WP_337717586.1">
    <property type="nucleotide sequence ID" value="NZ_JBBEUB010000009.1"/>
</dbReference>
<name>A0ABU8NS44_9SPHI</name>
<protein>
    <submittedName>
        <fullName evidence="1">Uncharacterized protein</fullName>
    </submittedName>
</protein>
<comment type="caution">
    <text evidence="1">The sequence shown here is derived from an EMBL/GenBank/DDBJ whole genome shotgun (WGS) entry which is preliminary data.</text>
</comment>
<gene>
    <name evidence="1" type="ORF">WAE58_21730</name>
</gene>
<evidence type="ECO:0000313" key="2">
    <source>
        <dbReference type="Proteomes" id="UP001378956"/>
    </source>
</evidence>
<evidence type="ECO:0000313" key="1">
    <source>
        <dbReference type="EMBL" id="MEJ2905081.1"/>
    </source>
</evidence>
<accession>A0ABU8NS44</accession>
<organism evidence="1 2">
    <name type="scientific">Pedobacter panaciterrae</name>
    <dbReference type="NCBI Taxonomy" id="363849"/>
    <lineage>
        <taxon>Bacteria</taxon>
        <taxon>Pseudomonadati</taxon>
        <taxon>Bacteroidota</taxon>
        <taxon>Sphingobacteriia</taxon>
        <taxon>Sphingobacteriales</taxon>
        <taxon>Sphingobacteriaceae</taxon>
        <taxon>Pedobacter</taxon>
    </lineage>
</organism>
<dbReference type="Proteomes" id="UP001378956">
    <property type="component" value="Unassembled WGS sequence"/>
</dbReference>
<reference evidence="1 2" key="1">
    <citation type="submission" date="2024-03" db="EMBL/GenBank/DDBJ databases">
        <title>Sequence of Lycoming College Course Isolates.</title>
        <authorList>
            <person name="Plotts O."/>
            <person name="Newman J."/>
        </authorList>
    </citation>
    <scope>NUCLEOTIDE SEQUENCE [LARGE SCALE GENOMIC DNA]</scope>
    <source>
        <strain evidence="1 2">CJB-3</strain>
    </source>
</reference>
<sequence length="151" mass="18288">METKHYHERYNYKPIPDVNTLPEDDDYIINTNPDPLERYVIKVGKYRNLRNAIIKHLLTFYDRVDYCDADSIKTYLSMRGYKGHQLFTFVFYVEEWHCYQQTEVFQDMISQYLAWGISNYHRNDTGKLFPRLKNTHPLTKYSVLRDESDKI</sequence>
<proteinExistence type="predicted"/>
<keyword evidence="2" id="KW-1185">Reference proteome</keyword>